<protein>
    <submittedName>
        <fullName evidence="1">Uncharacterized protein</fullName>
    </submittedName>
</protein>
<accession>A0A9J6GJC9</accession>
<evidence type="ECO:0000313" key="2">
    <source>
        <dbReference type="Proteomes" id="UP000821853"/>
    </source>
</evidence>
<organism evidence="1 2">
    <name type="scientific">Haemaphysalis longicornis</name>
    <name type="common">Bush tick</name>
    <dbReference type="NCBI Taxonomy" id="44386"/>
    <lineage>
        <taxon>Eukaryota</taxon>
        <taxon>Metazoa</taxon>
        <taxon>Ecdysozoa</taxon>
        <taxon>Arthropoda</taxon>
        <taxon>Chelicerata</taxon>
        <taxon>Arachnida</taxon>
        <taxon>Acari</taxon>
        <taxon>Parasitiformes</taxon>
        <taxon>Ixodida</taxon>
        <taxon>Ixodoidea</taxon>
        <taxon>Ixodidae</taxon>
        <taxon>Haemaphysalinae</taxon>
        <taxon>Haemaphysalis</taxon>
    </lineage>
</organism>
<dbReference type="Proteomes" id="UP000821853">
    <property type="component" value="Chromosome 5"/>
</dbReference>
<evidence type="ECO:0000313" key="1">
    <source>
        <dbReference type="EMBL" id="KAH9375621.1"/>
    </source>
</evidence>
<gene>
    <name evidence="1" type="ORF">HPB48_015287</name>
</gene>
<proteinExistence type="predicted"/>
<reference evidence="1 2" key="1">
    <citation type="journal article" date="2020" name="Cell">
        <title>Large-Scale Comparative Analyses of Tick Genomes Elucidate Their Genetic Diversity and Vector Capacities.</title>
        <authorList>
            <consortium name="Tick Genome and Microbiome Consortium (TIGMIC)"/>
            <person name="Jia N."/>
            <person name="Wang J."/>
            <person name="Shi W."/>
            <person name="Du L."/>
            <person name="Sun Y."/>
            <person name="Zhan W."/>
            <person name="Jiang J.F."/>
            <person name="Wang Q."/>
            <person name="Zhang B."/>
            <person name="Ji P."/>
            <person name="Bell-Sakyi L."/>
            <person name="Cui X.M."/>
            <person name="Yuan T.T."/>
            <person name="Jiang B.G."/>
            <person name="Yang W.F."/>
            <person name="Lam T.T."/>
            <person name="Chang Q.C."/>
            <person name="Ding S.J."/>
            <person name="Wang X.J."/>
            <person name="Zhu J.G."/>
            <person name="Ruan X.D."/>
            <person name="Zhao L."/>
            <person name="Wei J.T."/>
            <person name="Ye R.Z."/>
            <person name="Que T.C."/>
            <person name="Du C.H."/>
            <person name="Zhou Y.H."/>
            <person name="Cheng J.X."/>
            <person name="Dai P.F."/>
            <person name="Guo W.B."/>
            <person name="Han X.H."/>
            <person name="Huang E.J."/>
            <person name="Li L.F."/>
            <person name="Wei W."/>
            <person name="Gao Y.C."/>
            <person name="Liu J.Z."/>
            <person name="Shao H.Z."/>
            <person name="Wang X."/>
            <person name="Wang C.C."/>
            <person name="Yang T.C."/>
            <person name="Huo Q.B."/>
            <person name="Li W."/>
            <person name="Chen H.Y."/>
            <person name="Chen S.E."/>
            <person name="Zhou L.G."/>
            <person name="Ni X.B."/>
            <person name="Tian J.H."/>
            <person name="Sheng Y."/>
            <person name="Liu T."/>
            <person name="Pan Y.S."/>
            <person name="Xia L.Y."/>
            <person name="Li J."/>
            <person name="Zhao F."/>
            <person name="Cao W.C."/>
        </authorList>
    </citation>
    <scope>NUCLEOTIDE SEQUENCE [LARGE SCALE GENOMIC DNA]</scope>
    <source>
        <strain evidence="1">HaeL-2018</strain>
    </source>
</reference>
<dbReference type="AlphaFoldDB" id="A0A9J6GJC9"/>
<keyword evidence="2" id="KW-1185">Reference proteome</keyword>
<dbReference type="VEuPathDB" id="VectorBase:HLOH_054906"/>
<name>A0A9J6GJC9_HAELO</name>
<dbReference type="EMBL" id="JABSTR010000007">
    <property type="protein sequence ID" value="KAH9375621.1"/>
    <property type="molecule type" value="Genomic_DNA"/>
</dbReference>
<sequence>MAFKAALGLTNYTSNKKLMSLGVSNSFAGIREALLISQKQRLQKTKAGRAILLTVGSPAVVHSIIDQVDMSTEIQTRLKLFPQLETCTPTCTKIEE</sequence>
<comment type="caution">
    <text evidence="1">The sequence shown here is derived from an EMBL/GenBank/DDBJ whole genome shotgun (WGS) entry which is preliminary data.</text>
</comment>